<dbReference type="SUPFAM" id="SSF51735">
    <property type="entry name" value="NAD(P)-binding Rossmann-fold domains"/>
    <property type="match status" value="1"/>
</dbReference>
<dbReference type="EMBL" id="LNIX01000010">
    <property type="protein sequence ID" value="OXA49543.1"/>
    <property type="molecule type" value="Genomic_DNA"/>
</dbReference>
<dbReference type="Gene3D" id="1.10.1200.10">
    <property type="entry name" value="ACP-like"/>
    <property type="match status" value="1"/>
</dbReference>
<dbReference type="Pfam" id="PF00501">
    <property type="entry name" value="AMP-binding"/>
    <property type="match status" value="1"/>
</dbReference>
<dbReference type="STRING" id="158441.A0A226DWC3"/>
<dbReference type="Pfam" id="PF13193">
    <property type="entry name" value="AMP-binding_C"/>
    <property type="match status" value="1"/>
</dbReference>
<evidence type="ECO:0000259" key="3">
    <source>
        <dbReference type="PROSITE" id="PS50075"/>
    </source>
</evidence>
<dbReference type="InterPro" id="IPR036291">
    <property type="entry name" value="NAD(P)-bd_dom_sf"/>
</dbReference>
<dbReference type="Gene3D" id="3.40.50.720">
    <property type="entry name" value="NAD(P)-binding Rossmann-like Domain"/>
    <property type="match status" value="1"/>
</dbReference>
<dbReference type="InterPro" id="IPR025110">
    <property type="entry name" value="AMP-bd_C"/>
</dbReference>
<dbReference type="Proteomes" id="UP000198287">
    <property type="component" value="Unassembled WGS sequence"/>
</dbReference>
<feature type="domain" description="Carrier" evidence="3">
    <location>
        <begin position="508"/>
        <end position="587"/>
    </location>
</feature>
<dbReference type="PANTHER" id="PTHR44845:SF6">
    <property type="entry name" value="BETA-ALANINE-ACTIVATING ENZYME"/>
    <property type="match status" value="1"/>
</dbReference>
<keyword evidence="2" id="KW-0597">Phosphoprotein</keyword>
<gene>
    <name evidence="4" type="ORF">Fcan01_15854</name>
</gene>
<sequence length="1004" mass="111439">MRPSMAFGQGEKVSITTKSILEMITEQWHNSGGKTAVQEGHRRVSYTALLAISSKISSLILESRNSSDFVIILLPAGYKFIAAEIATWSANRTPIPVDASLPKSRIHTIIQNHVDPLVITDPCISQRLNLAGTCKALIILPEGFEFTAEAIRVKQDIKRRINPISLCIYTSGSTGTPKGVLMRDDSLVNFVHWNLRHYGEAVLKRSLFFSSPGFDMAFTQTIPPLCAGGTVVILPGELRRDIEALEEFVRLNEITFLCLPAIVGVRFLTRWNLTGGEGRSALKILMFAGERVAQVDGMQLSEKLGFCVENHYGLTEGTIGQTFIQYRPGDVMSLSVGRPIQNMKVCVVRENGVECDVLEEGDVFIGGIGVCEYYDGASERWRGMLRTHDRGFWRGDGTLEVCGREGDIVKISGCRVSVAEVDNVLAKSPGIFQSTIVPYNGRLVAFILSKGETTEKKTIFQFLRKHLPKSAVPSSIKYLAEFPLTKSGKIDKHELIRFLRANQSQCQQGMAEIEIKMAQLWAKVLNINNPERINPCTSFNEIGGDSVSAMMLLNELKLPPWNLNITFSQFLDAVSLRELCTSVSKMTINDCRALDLRKEVDEMMESLEFSNQQIGKVEQGQDILLTGATGYFTPFLLKELSTTFAQRATSTHPIKLYCLIRGDNFPAVYSRLEQKLLELGLGTISSLESENLQIIPVPGDFSQPCLGLDTSTFAMLSSSVTLVYHCGAETHQYKPYHSLKPSNVLGMRNILQFCLDGGSNRVLHYISTLSVLEANPVLETELTWTGPLAGNGYSQSKWVAEKLLSQVQRRTALSAAIYRLGSVGISSTNDAVQMNALDIFYLVNRACLGMKVYPRELEWPPYSEVDRVAAAVAFISTSCNEGRIYHLGKHLKGGMSAEMEKFGAIGVPLKVWMESLAQLVGDRGLPAKKGNSTDMYGAFLALEWFSARLQDFKGNYTRFKEIINPLLSTRNADDALVGSEVRLELYTEQVKNYLEFCGRNLNIR</sequence>
<dbReference type="InterPro" id="IPR009081">
    <property type="entry name" value="PP-bd_ACP"/>
</dbReference>
<dbReference type="SUPFAM" id="SSF56801">
    <property type="entry name" value="Acetyl-CoA synthetase-like"/>
    <property type="match status" value="1"/>
</dbReference>
<reference evidence="4 5" key="1">
    <citation type="submission" date="2015-12" db="EMBL/GenBank/DDBJ databases">
        <title>The genome of Folsomia candida.</title>
        <authorList>
            <person name="Faddeeva A."/>
            <person name="Derks M.F."/>
            <person name="Anvar Y."/>
            <person name="Smit S."/>
            <person name="Van Straalen N."/>
            <person name="Roelofs D."/>
        </authorList>
    </citation>
    <scope>NUCLEOTIDE SEQUENCE [LARGE SCALE GENOMIC DNA]</scope>
    <source>
        <strain evidence="4 5">VU population</strain>
        <tissue evidence="4">Whole body</tissue>
    </source>
</reference>
<dbReference type="AlphaFoldDB" id="A0A226DWC3"/>
<name>A0A226DWC3_FOLCA</name>
<evidence type="ECO:0000313" key="4">
    <source>
        <dbReference type="EMBL" id="OXA49543.1"/>
    </source>
</evidence>
<organism evidence="4 5">
    <name type="scientific">Folsomia candida</name>
    <name type="common">Springtail</name>
    <dbReference type="NCBI Taxonomy" id="158441"/>
    <lineage>
        <taxon>Eukaryota</taxon>
        <taxon>Metazoa</taxon>
        <taxon>Ecdysozoa</taxon>
        <taxon>Arthropoda</taxon>
        <taxon>Hexapoda</taxon>
        <taxon>Collembola</taxon>
        <taxon>Entomobryomorpha</taxon>
        <taxon>Isotomoidea</taxon>
        <taxon>Isotomidae</taxon>
        <taxon>Proisotominae</taxon>
        <taxon>Folsomia</taxon>
    </lineage>
</organism>
<dbReference type="InterPro" id="IPR013120">
    <property type="entry name" value="FAR_NAD-bd"/>
</dbReference>
<dbReference type="InterPro" id="IPR042099">
    <property type="entry name" value="ANL_N_sf"/>
</dbReference>
<dbReference type="Pfam" id="PF07993">
    <property type="entry name" value="NAD_binding_4"/>
    <property type="match status" value="1"/>
</dbReference>
<protein>
    <submittedName>
        <fullName evidence="4">Linear gramicidin synthase subunit D</fullName>
    </submittedName>
</protein>
<dbReference type="InterPro" id="IPR036736">
    <property type="entry name" value="ACP-like_sf"/>
</dbReference>
<evidence type="ECO:0000256" key="2">
    <source>
        <dbReference type="ARBA" id="ARBA00022553"/>
    </source>
</evidence>
<dbReference type="PROSITE" id="PS50075">
    <property type="entry name" value="CARRIER"/>
    <property type="match status" value="1"/>
</dbReference>
<accession>A0A226DWC3</accession>
<evidence type="ECO:0000256" key="1">
    <source>
        <dbReference type="ARBA" id="ARBA00022450"/>
    </source>
</evidence>
<dbReference type="SUPFAM" id="SSF47336">
    <property type="entry name" value="ACP-like"/>
    <property type="match status" value="1"/>
</dbReference>
<dbReference type="PANTHER" id="PTHR44845">
    <property type="entry name" value="CARRIER DOMAIN-CONTAINING PROTEIN"/>
    <property type="match status" value="1"/>
</dbReference>
<dbReference type="Pfam" id="PF00550">
    <property type="entry name" value="PP-binding"/>
    <property type="match status" value="1"/>
</dbReference>
<proteinExistence type="predicted"/>
<dbReference type="Gene3D" id="3.30.300.30">
    <property type="match status" value="1"/>
</dbReference>
<keyword evidence="1" id="KW-0596">Phosphopantetheine</keyword>
<dbReference type="PROSITE" id="PS00012">
    <property type="entry name" value="PHOSPHOPANTETHEINE"/>
    <property type="match status" value="1"/>
</dbReference>
<dbReference type="InterPro" id="IPR045851">
    <property type="entry name" value="AMP-bd_C_sf"/>
</dbReference>
<dbReference type="Gene3D" id="3.40.50.12780">
    <property type="entry name" value="N-terminal domain of ligase-like"/>
    <property type="match status" value="1"/>
</dbReference>
<dbReference type="InterPro" id="IPR006162">
    <property type="entry name" value="Ppantetheine_attach_site"/>
</dbReference>
<evidence type="ECO:0000313" key="5">
    <source>
        <dbReference type="Proteomes" id="UP000198287"/>
    </source>
</evidence>
<dbReference type="OMA" id="GARVNWC"/>
<dbReference type="OrthoDB" id="416786at2759"/>
<keyword evidence="5" id="KW-1185">Reference proteome</keyword>
<dbReference type="InterPro" id="IPR000873">
    <property type="entry name" value="AMP-dep_synth/lig_dom"/>
</dbReference>
<comment type="caution">
    <text evidence="4">The sequence shown here is derived from an EMBL/GenBank/DDBJ whole genome shotgun (WGS) entry which is preliminary data.</text>
</comment>